<name>A0ACB8R961_9AGAM</name>
<dbReference type="Proteomes" id="UP000814033">
    <property type="component" value="Unassembled WGS sequence"/>
</dbReference>
<dbReference type="EMBL" id="MU276228">
    <property type="protein sequence ID" value="KAI0040103.1"/>
    <property type="molecule type" value="Genomic_DNA"/>
</dbReference>
<proteinExistence type="predicted"/>
<comment type="caution">
    <text evidence="1">The sequence shown here is derived from an EMBL/GenBank/DDBJ whole genome shotgun (WGS) entry which is preliminary data.</text>
</comment>
<sequence length="187" mass="20253">MLSSLTIGGPLLSCAHILRHIDVPASSQIAILPHCPTARSEQDLTTVFDLILTWLSRHALLTPSAAYISTVRPNRSSRNKNYIKEEAWHTLNVSIEPPNSGVRTRGVRDADVTICLQPSTSPALSWQDSGMAEARYGLCTSPHLTQLSLVVDASLQETWWEILDAPACVDVARLVSLGLSSPSGTSL</sequence>
<organism evidence="1 2">
    <name type="scientific">Auriscalpium vulgare</name>
    <dbReference type="NCBI Taxonomy" id="40419"/>
    <lineage>
        <taxon>Eukaryota</taxon>
        <taxon>Fungi</taxon>
        <taxon>Dikarya</taxon>
        <taxon>Basidiomycota</taxon>
        <taxon>Agaricomycotina</taxon>
        <taxon>Agaricomycetes</taxon>
        <taxon>Russulales</taxon>
        <taxon>Auriscalpiaceae</taxon>
        <taxon>Auriscalpium</taxon>
    </lineage>
</organism>
<evidence type="ECO:0000313" key="2">
    <source>
        <dbReference type="Proteomes" id="UP000814033"/>
    </source>
</evidence>
<keyword evidence="2" id="KW-1185">Reference proteome</keyword>
<gene>
    <name evidence="1" type="ORF">FA95DRAFT_1566678</name>
</gene>
<accession>A0ACB8R961</accession>
<evidence type="ECO:0000313" key="1">
    <source>
        <dbReference type="EMBL" id="KAI0040103.1"/>
    </source>
</evidence>
<reference evidence="1" key="1">
    <citation type="submission" date="2021-02" db="EMBL/GenBank/DDBJ databases">
        <authorList>
            <consortium name="DOE Joint Genome Institute"/>
            <person name="Ahrendt S."/>
            <person name="Looney B.P."/>
            <person name="Miyauchi S."/>
            <person name="Morin E."/>
            <person name="Drula E."/>
            <person name="Courty P.E."/>
            <person name="Chicoki N."/>
            <person name="Fauchery L."/>
            <person name="Kohler A."/>
            <person name="Kuo A."/>
            <person name="Labutti K."/>
            <person name="Pangilinan J."/>
            <person name="Lipzen A."/>
            <person name="Riley R."/>
            <person name="Andreopoulos W."/>
            <person name="He G."/>
            <person name="Johnson J."/>
            <person name="Barry K.W."/>
            <person name="Grigoriev I.V."/>
            <person name="Nagy L."/>
            <person name="Hibbett D."/>
            <person name="Henrissat B."/>
            <person name="Matheny P.B."/>
            <person name="Labbe J."/>
            <person name="Martin F."/>
        </authorList>
    </citation>
    <scope>NUCLEOTIDE SEQUENCE</scope>
    <source>
        <strain evidence="1">FP105234-sp</strain>
    </source>
</reference>
<protein>
    <submittedName>
        <fullName evidence="1">Uncharacterized protein</fullName>
    </submittedName>
</protein>
<reference evidence="1" key="2">
    <citation type="journal article" date="2022" name="New Phytol.">
        <title>Evolutionary transition to the ectomycorrhizal habit in the genomes of a hyperdiverse lineage of mushroom-forming fungi.</title>
        <authorList>
            <person name="Looney B."/>
            <person name="Miyauchi S."/>
            <person name="Morin E."/>
            <person name="Drula E."/>
            <person name="Courty P.E."/>
            <person name="Kohler A."/>
            <person name="Kuo A."/>
            <person name="LaButti K."/>
            <person name="Pangilinan J."/>
            <person name="Lipzen A."/>
            <person name="Riley R."/>
            <person name="Andreopoulos W."/>
            <person name="He G."/>
            <person name="Johnson J."/>
            <person name="Nolan M."/>
            <person name="Tritt A."/>
            <person name="Barry K.W."/>
            <person name="Grigoriev I.V."/>
            <person name="Nagy L.G."/>
            <person name="Hibbett D."/>
            <person name="Henrissat B."/>
            <person name="Matheny P.B."/>
            <person name="Labbe J."/>
            <person name="Martin F.M."/>
        </authorList>
    </citation>
    <scope>NUCLEOTIDE SEQUENCE</scope>
    <source>
        <strain evidence="1">FP105234-sp</strain>
    </source>
</reference>